<feature type="transmembrane region" description="Helical" evidence="7">
    <location>
        <begin position="144"/>
        <end position="166"/>
    </location>
</feature>
<feature type="transmembrane region" description="Helical" evidence="7">
    <location>
        <begin position="52"/>
        <end position="73"/>
    </location>
</feature>
<keyword evidence="6 7" id="KW-0472">Membrane</keyword>
<proteinExistence type="inferred from homology"/>
<keyword evidence="5 7" id="KW-1133">Transmembrane helix</keyword>
<feature type="transmembrane region" description="Helical" evidence="7">
    <location>
        <begin position="12"/>
        <end position="32"/>
    </location>
</feature>
<name>A0ABQ6VIW4_9BACT</name>
<evidence type="ECO:0000313" key="9">
    <source>
        <dbReference type="Proteomes" id="UP000461010"/>
    </source>
</evidence>
<dbReference type="PANTHER" id="PTHR33508">
    <property type="entry name" value="UPF0056 MEMBRANE PROTEIN YHCE"/>
    <property type="match status" value="1"/>
</dbReference>
<feature type="transmembrane region" description="Helical" evidence="7">
    <location>
        <begin position="187"/>
        <end position="208"/>
    </location>
</feature>
<gene>
    <name evidence="8" type="ORF">GBG18_12590</name>
</gene>
<dbReference type="EMBL" id="WFKJ01000046">
    <property type="protein sequence ID" value="KAB7888675.1"/>
    <property type="molecule type" value="Genomic_DNA"/>
</dbReference>
<evidence type="ECO:0000256" key="6">
    <source>
        <dbReference type="ARBA" id="ARBA00023136"/>
    </source>
</evidence>
<evidence type="ECO:0000256" key="1">
    <source>
        <dbReference type="ARBA" id="ARBA00004651"/>
    </source>
</evidence>
<organism evidence="8 9">
    <name type="scientific">Poseidonibacter ostreae</name>
    <dbReference type="NCBI Taxonomy" id="2654171"/>
    <lineage>
        <taxon>Bacteria</taxon>
        <taxon>Pseudomonadati</taxon>
        <taxon>Campylobacterota</taxon>
        <taxon>Epsilonproteobacteria</taxon>
        <taxon>Campylobacterales</taxon>
        <taxon>Arcobacteraceae</taxon>
        <taxon>Poseidonibacter</taxon>
    </lineage>
</organism>
<comment type="subcellular location">
    <subcellularLocation>
        <location evidence="1 7">Cell membrane</location>
        <topology evidence="1 7">Multi-pass membrane protein</topology>
    </subcellularLocation>
</comment>
<evidence type="ECO:0000256" key="7">
    <source>
        <dbReference type="RuleBase" id="RU362048"/>
    </source>
</evidence>
<keyword evidence="3" id="KW-1003">Cell membrane</keyword>
<dbReference type="InterPro" id="IPR002771">
    <property type="entry name" value="Multi_antbiot-R_MarC"/>
</dbReference>
<comment type="similarity">
    <text evidence="2 7">Belongs to the UPF0056 (MarC) family.</text>
</comment>
<evidence type="ECO:0000256" key="2">
    <source>
        <dbReference type="ARBA" id="ARBA00009784"/>
    </source>
</evidence>
<sequence>MENFFSTFLQQGITFFAIMDPIGISAIALSLLNNNITKDQINKVAKKSTITVIIAFFVVLITGDFILKLFGIGEHSLKVMGGIILLLMAISMVNGSATDKKPTKEEGKDLENHDDLSVIPIGIPIAFGTGIFTTIIIFKHQAEGYTDLISITLAFLVNAALFYIVLKNSIYIKKYLGITGQNIITKLMGLIVGAISIQFIVSGVINLAKMYL</sequence>
<evidence type="ECO:0000313" key="8">
    <source>
        <dbReference type="EMBL" id="KAB7888675.1"/>
    </source>
</evidence>
<comment type="caution">
    <text evidence="8">The sequence shown here is derived from an EMBL/GenBank/DDBJ whole genome shotgun (WGS) entry which is preliminary data.</text>
</comment>
<accession>A0ABQ6VIW4</accession>
<feature type="transmembrane region" description="Helical" evidence="7">
    <location>
        <begin position="79"/>
        <end position="97"/>
    </location>
</feature>
<evidence type="ECO:0000256" key="3">
    <source>
        <dbReference type="ARBA" id="ARBA00022475"/>
    </source>
</evidence>
<dbReference type="Pfam" id="PF01914">
    <property type="entry name" value="MarC"/>
    <property type="match status" value="1"/>
</dbReference>
<dbReference type="PANTHER" id="PTHR33508:SF1">
    <property type="entry name" value="UPF0056 MEMBRANE PROTEIN YHCE"/>
    <property type="match status" value="1"/>
</dbReference>
<dbReference type="RefSeq" id="WP_152191574.1">
    <property type="nucleotide sequence ID" value="NZ_WFKJ01000046.1"/>
</dbReference>
<keyword evidence="9" id="KW-1185">Reference proteome</keyword>
<feature type="transmembrane region" description="Helical" evidence="7">
    <location>
        <begin position="118"/>
        <end position="138"/>
    </location>
</feature>
<reference evidence="8 9" key="1">
    <citation type="submission" date="2019-10" db="EMBL/GenBank/DDBJ databases">
        <title>Poseidonibacter ostreae sp. nov., isolated from the gut of the Ostrea denselamellosa.</title>
        <authorList>
            <person name="Choi A."/>
        </authorList>
    </citation>
    <scope>NUCLEOTIDE SEQUENCE [LARGE SCALE GENOMIC DNA]</scope>
    <source>
        <strain evidence="8 9">SJOD-M-5</strain>
    </source>
</reference>
<dbReference type="Proteomes" id="UP000461010">
    <property type="component" value="Unassembled WGS sequence"/>
</dbReference>
<evidence type="ECO:0000256" key="4">
    <source>
        <dbReference type="ARBA" id="ARBA00022692"/>
    </source>
</evidence>
<protein>
    <recommendedName>
        <fullName evidence="7">UPF0056 membrane protein</fullName>
    </recommendedName>
</protein>
<dbReference type="NCBIfam" id="TIGR00427">
    <property type="entry name" value="NAAT family transporter"/>
    <property type="match status" value="1"/>
</dbReference>
<keyword evidence="4 7" id="KW-0812">Transmembrane</keyword>
<evidence type="ECO:0000256" key="5">
    <source>
        <dbReference type="ARBA" id="ARBA00022989"/>
    </source>
</evidence>